<feature type="domain" description="Endonuclease/exonuclease/phosphatase" evidence="1">
    <location>
        <begin position="16"/>
        <end position="287"/>
    </location>
</feature>
<name>F4PUM5_CACFS</name>
<dbReference type="Pfam" id="PF03372">
    <property type="entry name" value="Exo_endo_phos"/>
    <property type="match status" value="1"/>
</dbReference>
<dbReference type="OrthoDB" id="15150at2759"/>
<dbReference type="InterPro" id="IPR005135">
    <property type="entry name" value="Endo/exonuclease/phosphatase"/>
</dbReference>
<protein>
    <recommendedName>
        <fullName evidence="1">Endonuclease/exonuclease/phosphatase domain-containing protein</fullName>
    </recommendedName>
</protein>
<dbReference type="CDD" id="cd09083">
    <property type="entry name" value="EEP-1"/>
    <property type="match status" value="1"/>
</dbReference>
<dbReference type="PANTHER" id="PTHR12121:SF36">
    <property type="entry name" value="ENDONUCLEASE_EXONUCLEASE_PHOSPHATASE DOMAIN-CONTAINING PROTEIN"/>
    <property type="match status" value="1"/>
</dbReference>
<dbReference type="AlphaFoldDB" id="F4PUM5"/>
<sequence>MYNNSNNNEDQTLRIMSFNIRYDSHKDGINNWVNRRNLVVDTIKQTKPTIIGFQECLKNQIEEIINDLGGDYSFVGVGRDDGLSKGEYSPIAYNNKLVRYDHGSHFWISQDCYVAGSKSWDTMCPRIATWGKFKYHNNSKKSFYTLNTHLDHMSSLARSEGTLLIKSFVSHLDPSIPCIITGDFNEEVGSKPYRNIIDKMDDMVGHKYMNMLKIPIAPTYSLKTFKDCSKAANNRDGPFHTFTGFTDEYKVTIDYIFVNASVKSVDKFQVLTGHLKIETDGLKPSDHLPIYADLII</sequence>
<organism evidence="2 3">
    <name type="scientific">Cavenderia fasciculata</name>
    <name type="common">Slime mold</name>
    <name type="synonym">Dictyostelium fasciculatum</name>
    <dbReference type="NCBI Taxonomy" id="261658"/>
    <lineage>
        <taxon>Eukaryota</taxon>
        <taxon>Amoebozoa</taxon>
        <taxon>Evosea</taxon>
        <taxon>Eumycetozoa</taxon>
        <taxon>Dictyostelia</taxon>
        <taxon>Acytosteliales</taxon>
        <taxon>Cavenderiaceae</taxon>
        <taxon>Cavenderia</taxon>
    </lineage>
</organism>
<dbReference type="KEGG" id="dfa:DFA_01775"/>
<evidence type="ECO:0000313" key="2">
    <source>
        <dbReference type="EMBL" id="EGG21889.1"/>
    </source>
</evidence>
<dbReference type="SUPFAM" id="SSF56219">
    <property type="entry name" value="DNase I-like"/>
    <property type="match status" value="1"/>
</dbReference>
<dbReference type="GO" id="GO:0000175">
    <property type="term" value="F:3'-5'-RNA exonuclease activity"/>
    <property type="evidence" value="ECO:0007669"/>
    <property type="project" value="TreeGrafter"/>
</dbReference>
<dbReference type="PANTHER" id="PTHR12121">
    <property type="entry name" value="CARBON CATABOLITE REPRESSOR PROTEIN 4"/>
    <property type="match status" value="1"/>
</dbReference>
<evidence type="ECO:0000313" key="3">
    <source>
        <dbReference type="Proteomes" id="UP000007797"/>
    </source>
</evidence>
<dbReference type="Proteomes" id="UP000007797">
    <property type="component" value="Unassembled WGS sequence"/>
</dbReference>
<evidence type="ECO:0000259" key="1">
    <source>
        <dbReference type="Pfam" id="PF03372"/>
    </source>
</evidence>
<gene>
    <name evidence="2" type="ORF">DFA_01775</name>
</gene>
<dbReference type="EMBL" id="GL883010">
    <property type="protein sequence ID" value="EGG21889.1"/>
    <property type="molecule type" value="Genomic_DNA"/>
</dbReference>
<dbReference type="RefSeq" id="XP_004359740.1">
    <property type="nucleotide sequence ID" value="XM_004359683.1"/>
</dbReference>
<dbReference type="InterPro" id="IPR036691">
    <property type="entry name" value="Endo/exonu/phosph_ase_sf"/>
</dbReference>
<dbReference type="OMA" id="DSMPDNI"/>
<dbReference type="GeneID" id="14873908"/>
<proteinExistence type="predicted"/>
<accession>F4PUM5</accession>
<keyword evidence="3" id="KW-1185">Reference proteome</keyword>
<dbReference type="InterPro" id="IPR050410">
    <property type="entry name" value="CCR4/nocturin_mRNA_transcr"/>
</dbReference>
<reference evidence="3" key="1">
    <citation type="journal article" date="2011" name="Genome Res.">
        <title>Phylogeny-wide analysis of social amoeba genomes highlights ancient origins for complex intercellular communication.</title>
        <authorList>
            <person name="Heidel A.J."/>
            <person name="Lawal H.M."/>
            <person name="Felder M."/>
            <person name="Schilde C."/>
            <person name="Helps N.R."/>
            <person name="Tunggal B."/>
            <person name="Rivero F."/>
            <person name="John U."/>
            <person name="Schleicher M."/>
            <person name="Eichinger L."/>
            <person name="Platzer M."/>
            <person name="Noegel A.A."/>
            <person name="Schaap P."/>
            <person name="Gloeckner G."/>
        </authorList>
    </citation>
    <scope>NUCLEOTIDE SEQUENCE [LARGE SCALE GENOMIC DNA]</scope>
    <source>
        <strain evidence="3">SH3</strain>
    </source>
</reference>
<dbReference type="Gene3D" id="3.60.10.10">
    <property type="entry name" value="Endonuclease/exonuclease/phosphatase"/>
    <property type="match status" value="1"/>
</dbReference>